<dbReference type="InterPro" id="IPR027417">
    <property type="entry name" value="P-loop_NTPase"/>
</dbReference>
<dbReference type="EMBL" id="CP088155">
    <property type="protein sequence ID" value="WYM97065.1"/>
    <property type="molecule type" value="Genomic_DNA"/>
</dbReference>
<dbReference type="RefSeq" id="WP_405311291.1">
    <property type="nucleotide sequence ID" value="NZ_CP088155.1"/>
</dbReference>
<gene>
    <name evidence="2" type="ORF">LQ356_02500</name>
</gene>
<dbReference type="SUPFAM" id="SSF52540">
    <property type="entry name" value="P-loop containing nucleoside triphosphate hydrolases"/>
    <property type="match status" value="1"/>
</dbReference>
<dbReference type="Proteomes" id="UP001622612">
    <property type="component" value="Chromosome"/>
</dbReference>
<reference evidence="2" key="1">
    <citation type="submission" date="2021-11" db="EMBL/GenBank/DDBJ databases">
        <title>The first genome sequence of unculturable Mycoplasma faucium obtained by de novo assembly of metagenomic reads.</title>
        <authorList>
            <person name="Sabat A.J."/>
            <person name="Bathoorn E."/>
            <person name="Akkerboom V."/>
            <person name="Friedrich A.W."/>
        </authorList>
    </citation>
    <scope>NUCLEOTIDE SEQUENCE [LARGE SCALE GENOMIC DNA]</scope>
    <source>
        <strain evidence="2">UMCG-MFM1</strain>
    </source>
</reference>
<proteinExistence type="predicted"/>
<dbReference type="Pfam" id="PF20469">
    <property type="entry name" value="OLD-like_TOPRIM"/>
    <property type="match status" value="1"/>
</dbReference>
<feature type="domain" description="OLD protein-like TOPRIM" evidence="1">
    <location>
        <begin position="279"/>
        <end position="340"/>
    </location>
</feature>
<sequence length="415" mass="48440">MRGKLTIYIGPNGYGKTKKLNVEYDNKKNSSIFLESEILLTNELKPLNNSTSTDYFLNELFNNDNLNIVKNQLLEEGKKSIDTKKEKIKKIVDNILKLNESTTELDLIKFKNELSLKDMFTIDTKILDLMGSGQKMLLLLDLVLDFNKDNIFLDEPEKYMQPNLLKILAYKLNTLLKSGKNIYIATHSPKLLSFLNLKIDDIEIINEKRKKNEKEWATKKINLEMAIDSLIKDKNIEEKIIKSKDDNKIINSKAKSYYDLKLIEKNIISNHKYDFFNALFAKKIIICEGLNDEIFLNWLSNNEEFDDYSIFKTFGKSIMPVFLEIFKQVSNNVICVFDKDDENNETHKILNQYLIKSCIKNCLIFNKNLESELGYNGEKYDFLDFISFLENNCNNIKNKYINIVFEKIGDTNETN</sequence>
<dbReference type="InterPro" id="IPR034139">
    <property type="entry name" value="TOPRIM_OLD"/>
</dbReference>
<name>A0ABZ2TKU5_9BACT</name>
<dbReference type="Gene3D" id="3.40.50.300">
    <property type="entry name" value="P-loop containing nucleotide triphosphate hydrolases"/>
    <property type="match status" value="1"/>
</dbReference>
<keyword evidence="3" id="KW-1185">Reference proteome</keyword>
<evidence type="ECO:0000313" key="3">
    <source>
        <dbReference type="Proteomes" id="UP001622612"/>
    </source>
</evidence>
<organism evidence="2 3">
    <name type="scientific">Metamycoplasma faucium</name>
    <dbReference type="NCBI Taxonomy" id="56142"/>
    <lineage>
        <taxon>Bacteria</taxon>
        <taxon>Bacillati</taxon>
        <taxon>Mycoplasmatota</taxon>
        <taxon>Mycoplasmoidales</taxon>
        <taxon>Metamycoplasmataceae</taxon>
        <taxon>Metamycoplasma</taxon>
    </lineage>
</organism>
<protein>
    <recommendedName>
        <fullName evidence="1">OLD protein-like TOPRIM domain-containing protein</fullName>
    </recommendedName>
</protein>
<accession>A0ABZ2TKU5</accession>
<evidence type="ECO:0000259" key="1">
    <source>
        <dbReference type="Pfam" id="PF20469"/>
    </source>
</evidence>
<evidence type="ECO:0000313" key="2">
    <source>
        <dbReference type="EMBL" id="WYM97065.1"/>
    </source>
</evidence>